<keyword evidence="1" id="KW-0479">Metal-binding</keyword>
<keyword evidence="5" id="KW-1185">Reference proteome</keyword>
<evidence type="ECO:0000313" key="4">
    <source>
        <dbReference type="EMBL" id="MFC7216604.1"/>
    </source>
</evidence>
<protein>
    <submittedName>
        <fullName evidence="4">SWIM zinc finger family protein</fullName>
    </submittedName>
</protein>
<accession>A0ABW2G9F2</accession>
<evidence type="ECO:0000259" key="3">
    <source>
        <dbReference type="PROSITE" id="PS50966"/>
    </source>
</evidence>
<dbReference type="InterPro" id="IPR007527">
    <property type="entry name" value="Znf_SWIM"/>
</dbReference>
<feature type="region of interest" description="Disordered" evidence="2">
    <location>
        <begin position="283"/>
        <end position="307"/>
    </location>
</feature>
<feature type="region of interest" description="Disordered" evidence="2">
    <location>
        <begin position="236"/>
        <end position="257"/>
    </location>
</feature>
<proteinExistence type="predicted"/>
<feature type="compositionally biased region" description="Low complexity" evidence="2">
    <location>
        <begin position="294"/>
        <end position="307"/>
    </location>
</feature>
<feature type="region of interest" description="Disordered" evidence="2">
    <location>
        <begin position="1"/>
        <end position="34"/>
    </location>
</feature>
<organism evidence="4 5">
    <name type="scientific">Streptomyces polyrhachis</name>
    <dbReference type="NCBI Taxonomy" id="1282885"/>
    <lineage>
        <taxon>Bacteria</taxon>
        <taxon>Bacillati</taxon>
        <taxon>Actinomycetota</taxon>
        <taxon>Actinomycetes</taxon>
        <taxon>Kitasatosporales</taxon>
        <taxon>Streptomycetaceae</taxon>
        <taxon>Streptomyces</taxon>
    </lineage>
</organism>
<gene>
    <name evidence="4" type="ORF">ACFQLX_00230</name>
</gene>
<dbReference type="Pfam" id="PF04434">
    <property type="entry name" value="SWIM"/>
    <property type="match status" value="1"/>
</dbReference>
<feature type="compositionally biased region" description="Pro residues" evidence="2">
    <location>
        <begin position="236"/>
        <end position="248"/>
    </location>
</feature>
<dbReference type="RefSeq" id="WP_386410196.1">
    <property type="nucleotide sequence ID" value="NZ_JBHSZO010000001.1"/>
</dbReference>
<evidence type="ECO:0000256" key="1">
    <source>
        <dbReference type="PROSITE-ProRule" id="PRU00325"/>
    </source>
</evidence>
<keyword evidence="1" id="KW-0863">Zinc-finger</keyword>
<keyword evidence="1" id="KW-0862">Zinc</keyword>
<dbReference type="EMBL" id="JBHSZO010000001">
    <property type="protein sequence ID" value="MFC7216604.1"/>
    <property type="molecule type" value="Genomic_DNA"/>
</dbReference>
<reference evidence="5" key="1">
    <citation type="journal article" date="2019" name="Int. J. Syst. Evol. Microbiol.">
        <title>The Global Catalogue of Microorganisms (GCM) 10K type strain sequencing project: providing services to taxonomists for standard genome sequencing and annotation.</title>
        <authorList>
            <consortium name="The Broad Institute Genomics Platform"/>
            <consortium name="The Broad Institute Genome Sequencing Center for Infectious Disease"/>
            <person name="Wu L."/>
            <person name="Ma J."/>
        </authorList>
    </citation>
    <scope>NUCLEOTIDE SEQUENCE [LARGE SCALE GENOMIC DNA]</scope>
    <source>
        <strain evidence="5">CGMCC 1.13681</strain>
    </source>
</reference>
<name>A0ABW2G9F2_9ACTN</name>
<dbReference type="Proteomes" id="UP001596413">
    <property type="component" value="Unassembled WGS sequence"/>
</dbReference>
<dbReference type="PANTHER" id="PTHR38133:SF1">
    <property type="entry name" value="SLR1429 PROTEIN"/>
    <property type="match status" value="1"/>
</dbReference>
<dbReference type="PANTHER" id="PTHR38133">
    <property type="entry name" value="SLR1429 PROTEIN"/>
    <property type="match status" value="1"/>
</dbReference>
<evidence type="ECO:0000256" key="2">
    <source>
        <dbReference type="SAM" id="MobiDB-lite"/>
    </source>
</evidence>
<sequence length="448" mass="47164">MSGRRTGAAGGASGRAAGDRRRDFPPLEPRRGSRAPFAESWWGRAWIDALERTSLNTGRLSRGRTYARGGHVLDIAVTPGRITAQVQGSRSRPYRAEVRLRTFTEEQWDRFLATAAGQAGHLAALLDKDMPQTLADSADRAGVRLLPGPGDLEPHCSCPDTGRPCKHAAALCYQAARLLDVDPFVLLLLRGRGEAELLADLGRRNALAGAREALAAEPGTPVAQVLHAAALRPLPPLPPPLAPPPAPGQGPALPDAPAAVDAPTLELLAADTAARAHARLTRGAARGEPGGEPDGALPQGAGPAAPTPWQDAVRLAATLPTAGVTSAGRRLHARLAAATDRTPAQVGRAVAAWRQGGAEGLRMLEEPWDPPAGPFDRARPALAAADLPPLRPYRNRLTDEARGLQLRYGRDKRWYPYTADPGSTDFWPAGPPDPDPVGALTALLAATV</sequence>
<comment type="caution">
    <text evidence="4">The sequence shown here is derived from an EMBL/GenBank/DDBJ whole genome shotgun (WGS) entry which is preliminary data.</text>
</comment>
<dbReference type="PROSITE" id="PS50966">
    <property type="entry name" value="ZF_SWIM"/>
    <property type="match status" value="1"/>
</dbReference>
<evidence type="ECO:0000313" key="5">
    <source>
        <dbReference type="Proteomes" id="UP001596413"/>
    </source>
</evidence>
<feature type="compositionally biased region" description="Basic and acidic residues" evidence="2">
    <location>
        <begin position="17"/>
        <end position="31"/>
    </location>
</feature>
<feature type="domain" description="SWIM-type" evidence="3">
    <location>
        <begin position="141"/>
        <end position="176"/>
    </location>
</feature>